<gene>
    <name evidence="2" type="ORF">E1163_14690</name>
</gene>
<keyword evidence="3" id="KW-1185">Reference proteome</keyword>
<dbReference type="EMBL" id="SMLW01000569">
    <property type="protein sequence ID" value="MTI26202.1"/>
    <property type="molecule type" value="Genomic_DNA"/>
</dbReference>
<feature type="transmembrane region" description="Helical" evidence="1">
    <location>
        <begin position="44"/>
        <end position="63"/>
    </location>
</feature>
<evidence type="ECO:0000313" key="2">
    <source>
        <dbReference type="EMBL" id="MTI26202.1"/>
    </source>
</evidence>
<name>A0ABW9RR37_9BACT</name>
<sequence length="221" mass="25675">MIFENPYLPYLLTFIAAYPISMLEYGHRKFRKNYLLLFKISIPFHLYGIAHGLLATFIYWVLFKKNLLPEGDVAAVLNPLTIGLGIKGITNLNFYNIVSSKGKEQPDEKVQIIPVGPKLVMDSIEKYCETLIEDNHDHYLDAYIHKSIESLKQIPSATISQEIQKYLPHSLPKIVRETFMEEVRQSIGDNKGDLYFAMRLFANQYGLNRYKKFVTHITRKR</sequence>
<feature type="transmembrane region" description="Helical" evidence="1">
    <location>
        <begin position="6"/>
        <end position="23"/>
    </location>
</feature>
<evidence type="ECO:0000313" key="3">
    <source>
        <dbReference type="Proteomes" id="UP000798808"/>
    </source>
</evidence>
<organism evidence="2 3">
    <name type="scientific">Fulvivirga kasyanovii</name>
    <dbReference type="NCBI Taxonomy" id="396812"/>
    <lineage>
        <taxon>Bacteria</taxon>
        <taxon>Pseudomonadati</taxon>
        <taxon>Bacteroidota</taxon>
        <taxon>Cytophagia</taxon>
        <taxon>Cytophagales</taxon>
        <taxon>Fulvivirgaceae</taxon>
        <taxon>Fulvivirga</taxon>
    </lineage>
</organism>
<keyword evidence="1" id="KW-0812">Transmembrane</keyword>
<keyword evidence="1" id="KW-1133">Transmembrane helix</keyword>
<dbReference type="RefSeq" id="WP_155173122.1">
    <property type="nucleotide sequence ID" value="NZ_BAAAFL010000043.1"/>
</dbReference>
<keyword evidence="1" id="KW-0472">Membrane</keyword>
<accession>A0ABW9RR37</accession>
<reference evidence="2 3" key="1">
    <citation type="submission" date="2019-02" db="EMBL/GenBank/DDBJ databases">
        <authorList>
            <person name="Goldberg S.R."/>
            <person name="Haltli B.A."/>
            <person name="Correa H."/>
            <person name="Russell K.G."/>
        </authorList>
    </citation>
    <scope>NUCLEOTIDE SEQUENCE [LARGE SCALE GENOMIC DNA]</scope>
    <source>
        <strain evidence="2 3">JCM 16186</strain>
    </source>
</reference>
<dbReference type="Proteomes" id="UP000798808">
    <property type="component" value="Unassembled WGS sequence"/>
</dbReference>
<comment type="caution">
    <text evidence="2">The sequence shown here is derived from an EMBL/GenBank/DDBJ whole genome shotgun (WGS) entry which is preliminary data.</text>
</comment>
<protein>
    <submittedName>
        <fullName evidence="2">Uncharacterized protein</fullName>
    </submittedName>
</protein>
<evidence type="ECO:0000256" key="1">
    <source>
        <dbReference type="SAM" id="Phobius"/>
    </source>
</evidence>
<proteinExistence type="predicted"/>